<reference evidence="2 3" key="2">
    <citation type="submission" date="2018-12" db="EMBL/GenBank/DDBJ databases">
        <title>Nakamurella antarcticus sp. nov., isolated from Antarctica South Shetland Islands soil.</title>
        <authorList>
            <person name="Peng F."/>
        </authorList>
    </citation>
    <scope>NUCLEOTIDE SEQUENCE [LARGE SCALE GENOMIC DNA]</scope>
    <source>
        <strain evidence="2 3">S14-144</strain>
    </source>
</reference>
<dbReference type="OrthoDB" id="9808347at2"/>
<evidence type="ECO:0000256" key="1">
    <source>
        <dbReference type="ARBA" id="ARBA00007068"/>
    </source>
</evidence>
<evidence type="ECO:0000313" key="3">
    <source>
        <dbReference type="Proteomes" id="UP000268084"/>
    </source>
</evidence>
<dbReference type="InterPro" id="IPR005321">
    <property type="entry name" value="Peptidase_S58_DmpA"/>
</dbReference>
<dbReference type="SUPFAM" id="SSF56266">
    <property type="entry name" value="DmpA/ArgJ-like"/>
    <property type="match status" value="1"/>
</dbReference>
<dbReference type="PANTHER" id="PTHR36512:SF3">
    <property type="entry name" value="BLR5678 PROTEIN"/>
    <property type="match status" value="1"/>
</dbReference>
<dbReference type="Gene3D" id="3.60.70.12">
    <property type="entry name" value="L-amino peptidase D-ALA esterase/amidase"/>
    <property type="match status" value="1"/>
</dbReference>
<dbReference type="RefSeq" id="WP_124798938.1">
    <property type="nucleotide sequence ID" value="NZ_CP034170.1"/>
</dbReference>
<evidence type="ECO:0000313" key="2">
    <source>
        <dbReference type="EMBL" id="AZI58028.1"/>
    </source>
</evidence>
<gene>
    <name evidence="2" type="ORF">EH165_07620</name>
</gene>
<proteinExistence type="inferred from homology"/>
<dbReference type="Proteomes" id="UP000268084">
    <property type="component" value="Chromosome"/>
</dbReference>
<dbReference type="CDD" id="cd02252">
    <property type="entry name" value="nylC_like"/>
    <property type="match status" value="1"/>
</dbReference>
<comment type="similarity">
    <text evidence="1">Belongs to the peptidase S58 family.</text>
</comment>
<dbReference type="InterPro" id="IPR016117">
    <property type="entry name" value="ArgJ-like_dom_sf"/>
</dbReference>
<dbReference type="PANTHER" id="PTHR36512">
    <property type="entry name" value="D-AMINOPEPTIDASE"/>
    <property type="match status" value="1"/>
</dbReference>
<accession>A0A3G8ZLJ7</accession>
<dbReference type="EMBL" id="CP034170">
    <property type="protein sequence ID" value="AZI58028.1"/>
    <property type="molecule type" value="Genomic_DNA"/>
</dbReference>
<name>A0A3G8ZLJ7_9ACTN</name>
<dbReference type="Pfam" id="PF03576">
    <property type="entry name" value="Peptidase_S58"/>
    <property type="match status" value="1"/>
</dbReference>
<dbReference type="AlphaFoldDB" id="A0A3G8ZLJ7"/>
<keyword evidence="3" id="KW-1185">Reference proteome</keyword>
<dbReference type="GO" id="GO:0004177">
    <property type="term" value="F:aminopeptidase activity"/>
    <property type="evidence" value="ECO:0007669"/>
    <property type="project" value="TreeGrafter"/>
</dbReference>
<organism evidence="2 3">
    <name type="scientific">Nakamurella antarctica</name>
    <dbReference type="NCBI Taxonomy" id="1902245"/>
    <lineage>
        <taxon>Bacteria</taxon>
        <taxon>Bacillati</taxon>
        <taxon>Actinomycetota</taxon>
        <taxon>Actinomycetes</taxon>
        <taxon>Nakamurellales</taxon>
        <taxon>Nakamurellaceae</taxon>
        <taxon>Nakamurella</taxon>
    </lineage>
</organism>
<protein>
    <submittedName>
        <fullName evidence="2">Peptidase S58 family protein</fullName>
    </submittedName>
</protein>
<sequence>MTLLNALADVAGIRVGHHTAIGDGYQTGTTVVLAPPGGMTAGVDVRGGGPGTRETDLLSPLATVEKVHALVLSGGSAYGLSAASGVAEALGQQGIGIAVGARADEVVPIVPAAVVFDLGRGGRFGARPTAEFGALAVTAAQENSPTQMAAQGSIGAGTGSCTGRFKGGIGQASAVLPNGTIISALVVANATGIPFDPKSGALLGASLMRPEDGPTPSTPTEGDAAALRAVAAQIGVGLADASAAVTAAAAESISHTTLGVVATDATLTKAQCAKMAGMAHDGLARAVNPVHTMFDGDLFFGAATGERPAPDPGELYHLFAAAGDVVTRAMMRAMLAAETTTTEAGCWPSYADTAPSIFTS</sequence>
<reference evidence="2 3" key="1">
    <citation type="submission" date="2018-11" db="EMBL/GenBank/DDBJ databases">
        <authorList>
            <person name="Da X."/>
        </authorList>
    </citation>
    <scope>NUCLEOTIDE SEQUENCE [LARGE SCALE GENOMIC DNA]</scope>
    <source>
        <strain evidence="2 3">S14-144</strain>
    </source>
</reference>
<dbReference type="KEGG" id="nak:EH165_07620"/>